<dbReference type="SUPFAM" id="SSF56349">
    <property type="entry name" value="DNA breaking-rejoining enzymes"/>
    <property type="match status" value="1"/>
</dbReference>
<dbReference type="GO" id="GO:0015074">
    <property type="term" value="P:DNA integration"/>
    <property type="evidence" value="ECO:0007669"/>
    <property type="project" value="InterPro"/>
</dbReference>
<comment type="caution">
    <text evidence="5">The sequence shown here is derived from an EMBL/GenBank/DDBJ whole genome shotgun (WGS) entry which is preliminary data.</text>
</comment>
<dbReference type="GO" id="GO:0003677">
    <property type="term" value="F:DNA binding"/>
    <property type="evidence" value="ECO:0007669"/>
    <property type="project" value="UniProtKB-KW"/>
</dbReference>
<keyword evidence="2" id="KW-0233">DNA recombination</keyword>
<dbReference type="PROSITE" id="PS51898">
    <property type="entry name" value="TYR_RECOMBINASE"/>
    <property type="match status" value="1"/>
</dbReference>
<evidence type="ECO:0000313" key="6">
    <source>
        <dbReference type="Proteomes" id="UP000291078"/>
    </source>
</evidence>
<organism evidence="5 6">
    <name type="scientific">Cupriavidus agavae</name>
    <dbReference type="NCBI Taxonomy" id="1001822"/>
    <lineage>
        <taxon>Bacteria</taxon>
        <taxon>Pseudomonadati</taxon>
        <taxon>Pseudomonadota</taxon>
        <taxon>Betaproteobacteria</taxon>
        <taxon>Burkholderiales</taxon>
        <taxon>Burkholderiaceae</taxon>
        <taxon>Cupriavidus</taxon>
    </lineage>
</organism>
<dbReference type="Proteomes" id="UP000291078">
    <property type="component" value="Unassembled WGS sequence"/>
</dbReference>
<evidence type="ECO:0000256" key="2">
    <source>
        <dbReference type="ARBA" id="ARBA00023172"/>
    </source>
</evidence>
<reference evidence="5 6" key="1">
    <citation type="journal article" date="2015" name="Stand. Genomic Sci.">
        <title>Genomic Encyclopedia of Bacterial and Archaeal Type Strains, Phase III: the genomes of soil and plant-associated and newly described type strains.</title>
        <authorList>
            <person name="Whitman W.B."/>
            <person name="Woyke T."/>
            <person name="Klenk H.P."/>
            <person name="Zhou Y."/>
            <person name="Lilburn T.G."/>
            <person name="Beck B.J."/>
            <person name="De Vos P."/>
            <person name="Vandamme P."/>
            <person name="Eisen J.A."/>
            <person name="Garrity G."/>
            <person name="Hugenholtz P."/>
            <person name="Kyrpides N.C."/>
        </authorList>
    </citation>
    <scope>NUCLEOTIDE SEQUENCE [LARGE SCALE GENOMIC DNA]</scope>
    <source>
        <strain evidence="5 6">ASC-9842</strain>
    </source>
</reference>
<gene>
    <name evidence="5" type="ORF">EV147_4964</name>
</gene>
<sequence length="393" mass="42471">MAPGVVQWRMWAGQASVSGALSTMSGLPLPAGRKKSVITRTPTGSPSAGADQTAAPDLFDSDLASWYAHPERAFDGWLARHGFRPGTATVYRAMWGKLLRWSGEQGMPPLKWSADQIAAFLDAQDLHKRHRYRYARLIERVFHHLSTLQQNLHNPGSQAVRTHLADGENDPTAFLLPGERDLLVARVLAPSPDPLPAGDEARGISPTQWKRARDIALLAVLLGGGLKVAEVRALRLDALQGIASGPISIRMVCTDNGRTYTVPLFAFAHGSLRHWLALRQAAGSLGELVFPAMANGRAMHAASVYRRIEILLEEAGVLAGRSERASPQTLRNTCGAMHFDAGTTPAAVAQLLGMRDLESGWRLHSAYEAWQARTGLPVAAKPTARSGGEATQD</sequence>
<dbReference type="InterPro" id="IPR010998">
    <property type="entry name" value="Integrase_recombinase_N"/>
</dbReference>
<dbReference type="EMBL" id="SGXM01000012">
    <property type="protein sequence ID" value="RZT29333.1"/>
    <property type="molecule type" value="Genomic_DNA"/>
</dbReference>
<dbReference type="InterPro" id="IPR013762">
    <property type="entry name" value="Integrase-like_cat_sf"/>
</dbReference>
<dbReference type="GO" id="GO:0006310">
    <property type="term" value="P:DNA recombination"/>
    <property type="evidence" value="ECO:0007669"/>
    <property type="project" value="UniProtKB-KW"/>
</dbReference>
<name>A0A4Q7R8V0_9BURK</name>
<feature type="domain" description="Tyr recombinase" evidence="4">
    <location>
        <begin position="190"/>
        <end position="381"/>
    </location>
</feature>
<dbReference type="Gene3D" id="1.10.150.130">
    <property type="match status" value="1"/>
</dbReference>
<protein>
    <submittedName>
        <fullName evidence="5">Phage integrase family protein</fullName>
    </submittedName>
</protein>
<dbReference type="Gene3D" id="1.10.443.10">
    <property type="entry name" value="Intergrase catalytic core"/>
    <property type="match status" value="1"/>
</dbReference>
<dbReference type="Pfam" id="PF00589">
    <property type="entry name" value="Phage_integrase"/>
    <property type="match status" value="1"/>
</dbReference>
<feature type="region of interest" description="Disordered" evidence="3">
    <location>
        <begin position="32"/>
        <end position="54"/>
    </location>
</feature>
<proteinExistence type="predicted"/>
<dbReference type="AlphaFoldDB" id="A0A4Q7R8V0"/>
<evidence type="ECO:0000256" key="1">
    <source>
        <dbReference type="ARBA" id="ARBA00023125"/>
    </source>
</evidence>
<evidence type="ECO:0000259" key="4">
    <source>
        <dbReference type="PROSITE" id="PS51898"/>
    </source>
</evidence>
<dbReference type="InterPro" id="IPR011010">
    <property type="entry name" value="DNA_brk_join_enz"/>
</dbReference>
<evidence type="ECO:0000313" key="5">
    <source>
        <dbReference type="EMBL" id="RZT29333.1"/>
    </source>
</evidence>
<keyword evidence="1" id="KW-0238">DNA-binding</keyword>
<accession>A0A4Q7R8V0</accession>
<dbReference type="InterPro" id="IPR002104">
    <property type="entry name" value="Integrase_catalytic"/>
</dbReference>
<keyword evidence="6" id="KW-1185">Reference proteome</keyword>
<evidence type="ECO:0000256" key="3">
    <source>
        <dbReference type="SAM" id="MobiDB-lite"/>
    </source>
</evidence>